<protein>
    <recommendedName>
        <fullName evidence="9">Vesicle transport protein</fullName>
    </recommendedName>
</protein>
<dbReference type="InterPro" id="IPR011691">
    <property type="entry name" value="Vesicle_transpt_SFT2"/>
</dbReference>
<dbReference type="InterPro" id="IPR007305">
    <property type="entry name" value="Vesicle_transpt_Got1/SFT2"/>
</dbReference>
<evidence type="ECO:0000256" key="2">
    <source>
        <dbReference type="ARBA" id="ARBA00004141"/>
    </source>
</evidence>
<organism evidence="10">
    <name type="scientific">Menopon gallinae</name>
    <name type="common">poultry shaft louse</name>
    <dbReference type="NCBI Taxonomy" id="328185"/>
    <lineage>
        <taxon>Eukaryota</taxon>
        <taxon>Metazoa</taxon>
        <taxon>Ecdysozoa</taxon>
        <taxon>Arthropoda</taxon>
        <taxon>Hexapoda</taxon>
        <taxon>Insecta</taxon>
        <taxon>Pterygota</taxon>
        <taxon>Neoptera</taxon>
        <taxon>Paraneoptera</taxon>
        <taxon>Psocodea</taxon>
        <taxon>Troctomorpha</taxon>
        <taxon>Phthiraptera</taxon>
        <taxon>Amblycera</taxon>
        <taxon>Menoponidae</taxon>
        <taxon>Menopon</taxon>
    </lineage>
</organism>
<evidence type="ECO:0000313" key="10">
    <source>
        <dbReference type="EMBL" id="KAL0268255.1"/>
    </source>
</evidence>
<keyword evidence="3 9" id="KW-0813">Transport</keyword>
<dbReference type="GO" id="GO:0016192">
    <property type="term" value="P:vesicle-mediated transport"/>
    <property type="evidence" value="ECO:0007669"/>
    <property type="project" value="InterPro"/>
</dbReference>
<evidence type="ECO:0000256" key="6">
    <source>
        <dbReference type="ARBA" id="ARBA00022989"/>
    </source>
</evidence>
<evidence type="ECO:0000256" key="5">
    <source>
        <dbReference type="ARBA" id="ARBA00022927"/>
    </source>
</evidence>
<comment type="function">
    <text evidence="1 9">May be involved in fusion of retrograde transport vesicles derived from an endocytic compartment with the Golgi complex.</text>
</comment>
<dbReference type="AlphaFoldDB" id="A0AAW2HEW9"/>
<feature type="transmembrane region" description="Helical" evidence="9">
    <location>
        <begin position="132"/>
        <end position="150"/>
    </location>
</feature>
<gene>
    <name evidence="10" type="ORF">PYX00_010271</name>
</gene>
<proteinExistence type="inferred from homology"/>
<comment type="subcellular location">
    <subcellularLocation>
        <location evidence="2 9">Membrane</location>
        <topology evidence="2 9">Multi-pass membrane protein</topology>
    </subcellularLocation>
</comment>
<evidence type="ECO:0000256" key="9">
    <source>
        <dbReference type="RuleBase" id="RU363111"/>
    </source>
</evidence>
<comment type="caution">
    <text evidence="10">The sequence shown here is derived from an EMBL/GenBank/DDBJ whole genome shotgun (WGS) entry which is preliminary data.</text>
</comment>
<dbReference type="GO" id="GO:0016020">
    <property type="term" value="C:membrane"/>
    <property type="evidence" value="ECO:0007669"/>
    <property type="project" value="UniProtKB-SubCell"/>
</dbReference>
<evidence type="ECO:0000256" key="4">
    <source>
        <dbReference type="ARBA" id="ARBA00022692"/>
    </source>
</evidence>
<name>A0AAW2HEW9_9NEOP</name>
<evidence type="ECO:0000256" key="3">
    <source>
        <dbReference type="ARBA" id="ARBA00022448"/>
    </source>
</evidence>
<dbReference type="PANTHER" id="PTHR23137:SF6">
    <property type="entry name" value="VESICLE TRANSPORT PROTEIN"/>
    <property type="match status" value="1"/>
</dbReference>
<keyword evidence="6 9" id="KW-1133">Transmembrane helix</keyword>
<feature type="transmembrane region" description="Helical" evidence="9">
    <location>
        <begin position="108"/>
        <end position="126"/>
    </location>
</feature>
<dbReference type="GO" id="GO:0015031">
    <property type="term" value="P:protein transport"/>
    <property type="evidence" value="ECO:0007669"/>
    <property type="project" value="UniProtKB-KW"/>
</dbReference>
<dbReference type="EMBL" id="JARGDH010000005">
    <property type="protein sequence ID" value="KAL0268255.1"/>
    <property type="molecule type" value="Genomic_DNA"/>
</dbReference>
<comment type="similarity">
    <text evidence="8 9">Belongs to the SFT2 family.</text>
</comment>
<sequence length="169" mass="18926">MDKLRRALSGDDQSPYDEESNIITQVCTHSINDATTLSKSTRFKGFVILFLMGILMSFLGSFFLFIQFKGLIAFAVFYTLGNICSMGSTCFLMGPVKQLKKMFAPTRVLATVMVIVMFCLTLFAAFVVKKALLALIFVILQSLALTWYSLSYIPYARKLVKDAFTNCLS</sequence>
<dbReference type="GO" id="GO:0012505">
    <property type="term" value="C:endomembrane system"/>
    <property type="evidence" value="ECO:0007669"/>
    <property type="project" value="UniProtKB-ARBA"/>
</dbReference>
<dbReference type="PANTHER" id="PTHR23137">
    <property type="entry name" value="VESICLE TRANSPORT PROTEIN-RELATED"/>
    <property type="match status" value="1"/>
</dbReference>
<evidence type="ECO:0000256" key="8">
    <source>
        <dbReference type="ARBA" id="ARBA00025800"/>
    </source>
</evidence>
<feature type="transmembrane region" description="Helical" evidence="9">
    <location>
        <begin position="72"/>
        <end position="96"/>
    </location>
</feature>
<feature type="transmembrane region" description="Helical" evidence="9">
    <location>
        <begin position="46"/>
        <end position="66"/>
    </location>
</feature>
<evidence type="ECO:0000256" key="7">
    <source>
        <dbReference type="ARBA" id="ARBA00023136"/>
    </source>
</evidence>
<dbReference type="Pfam" id="PF04178">
    <property type="entry name" value="Got1"/>
    <property type="match status" value="1"/>
</dbReference>
<keyword evidence="7 9" id="KW-0472">Membrane</keyword>
<accession>A0AAW2HEW9</accession>
<evidence type="ECO:0000256" key="1">
    <source>
        <dbReference type="ARBA" id="ARBA00003566"/>
    </source>
</evidence>
<keyword evidence="5 9" id="KW-0653">Protein transport</keyword>
<dbReference type="GO" id="GO:0005737">
    <property type="term" value="C:cytoplasm"/>
    <property type="evidence" value="ECO:0007669"/>
    <property type="project" value="UniProtKB-ARBA"/>
</dbReference>
<keyword evidence="4 9" id="KW-0812">Transmembrane</keyword>
<reference evidence="10" key="1">
    <citation type="journal article" date="2024" name="Gigascience">
        <title>Chromosome-level genome of the poultry shaft louse Menopon gallinae provides insight into the host-switching and adaptive evolution of parasitic lice.</title>
        <authorList>
            <person name="Xu Y."/>
            <person name="Ma L."/>
            <person name="Liu S."/>
            <person name="Liang Y."/>
            <person name="Liu Q."/>
            <person name="He Z."/>
            <person name="Tian L."/>
            <person name="Duan Y."/>
            <person name="Cai W."/>
            <person name="Li H."/>
            <person name="Song F."/>
        </authorList>
    </citation>
    <scope>NUCLEOTIDE SEQUENCE</scope>
    <source>
        <strain evidence="10">Cailab_2023a</strain>
    </source>
</reference>